<keyword evidence="2" id="KW-1185">Reference proteome</keyword>
<gene>
    <name evidence="1" type="ORF">A2U01_0000752</name>
</gene>
<keyword evidence="1" id="KW-0548">Nucleotidyltransferase</keyword>
<dbReference type="Proteomes" id="UP000265520">
    <property type="component" value="Unassembled WGS sequence"/>
</dbReference>
<evidence type="ECO:0000313" key="2">
    <source>
        <dbReference type="Proteomes" id="UP000265520"/>
    </source>
</evidence>
<keyword evidence="1" id="KW-0695">RNA-directed DNA polymerase</keyword>
<evidence type="ECO:0000313" key="1">
    <source>
        <dbReference type="EMBL" id="MCH79990.1"/>
    </source>
</evidence>
<protein>
    <submittedName>
        <fullName evidence="1">RNA-directed DNA polymerase (Reverse transcriptase)</fullName>
    </submittedName>
</protein>
<dbReference type="PANTHER" id="PTHR33710:SF77">
    <property type="entry name" value="DNASE I-LIKE SUPERFAMILY PROTEIN"/>
    <property type="match status" value="1"/>
</dbReference>
<dbReference type="AlphaFoldDB" id="A0A392LYG0"/>
<accession>A0A392LYG0</accession>
<reference evidence="1 2" key="1">
    <citation type="journal article" date="2018" name="Front. Plant Sci.">
        <title>Red Clover (Trifolium pratense) and Zigzag Clover (T. medium) - A Picture of Genomic Similarities and Differences.</title>
        <authorList>
            <person name="Dluhosova J."/>
            <person name="Istvanek J."/>
            <person name="Nedelnik J."/>
            <person name="Repkova J."/>
        </authorList>
    </citation>
    <scope>NUCLEOTIDE SEQUENCE [LARGE SCALE GENOMIC DNA]</scope>
    <source>
        <strain evidence="2">cv. 10/8</strain>
        <tissue evidence="1">Leaf</tissue>
    </source>
</reference>
<dbReference type="PROSITE" id="PS50007">
    <property type="entry name" value="PIPLC_X_DOMAIN"/>
    <property type="match status" value="1"/>
</dbReference>
<comment type="caution">
    <text evidence="1">The sequence shown here is derived from an EMBL/GenBank/DDBJ whole genome shotgun (WGS) entry which is preliminary data.</text>
</comment>
<keyword evidence="1" id="KW-0808">Transferase</keyword>
<dbReference type="PANTHER" id="PTHR33710">
    <property type="entry name" value="BNAC02G09200D PROTEIN"/>
    <property type="match status" value="1"/>
</dbReference>
<name>A0A392LYG0_9FABA</name>
<dbReference type="EMBL" id="LXQA010000564">
    <property type="protein sequence ID" value="MCH79990.1"/>
    <property type="molecule type" value="Genomic_DNA"/>
</dbReference>
<dbReference type="GO" id="GO:0003964">
    <property type="term" value="F:RNA-directed DNA polymerase activity"/>
    <property type="evidence" value="ECO:0007669"/>
    <property type="project" value="UniProtKB-KW"/>
</dbReference>
<sequence>MEEFQVWTDSFNLIHLPTHGAEFTWTNGRGGARHTERKLDRAICNQSWLDLCSVSSVSTHIKHRSDHSPLLLDVQLTTLSMASQFKFMKMWSLHPDCRNIVLDCWNTEDSLLADEVIPNLVTDEINSLMTILPSHAEIKAAVFALNKDSALSWILPGFNSNIIALLPKTPEASSIDQYRPIAMANFKFKIISKIIADKLASIMPSIISEEQKGFIHDRNIKDCLFTASKDANLLHNKSYGGSMLFYNQLSCQFLSMASHMAILIVLEVVLISSKALERSMFHLIHSMLMI</sequence>
<dbReference type="SUPFAM" id="SSF56219">
    <property type="entry name" value="DNase I-like"/>
    <property type="match status" value="1"/>
</dbReference>
<dbReference type="InterPro" id="IPR036691">
    <property type="entry name" value="Endo/exonu/phosph_ase_sf"/>
</dbReference>
<dbReference type="Gene3D" id="3.60.10.10">
    <property type="entry name" value="Endonuclease/exonuclease/phosphatase"/>
    <property type="match status" value="1"/>
</dbReference>
<proteinExistence type="predicted"/>
<organism evidence="1 2">
    <name type="scientific">Trifolium medium</name>
    <dbReference type="NCBI Taxonomy" id="97028"/>
    <lineage>
        <taxon>Eukaryota</taxon>
        <taxon>Viridiplantae</taxon>
        <taxon>Streptophyta</taxon>
        <taxon>Embryophyta</taxon>
        <taxon>Tracheophyta</taxon>
        <taxon>Spermatophyta</taxon>
        <taxon>Magnoliopsida</taxon>
        <taxon>eudicotyledons</taxon>
        <taxon>Gunneridae</taxon>
        <taxon>Pentapetalae</taxon>
        <taxon>rosids</taxon>
        <taxon>fabids</taxon>
        <taxon>Fabales</taxon>
        <taxon>Fabaceae</taxon>
        <taxon>Papilionoideae</taxon>
        <taxon>50 kb inversion clade</taxon>
        <taxon>NPAAA clade</taxon>
        <taxon>Hologalegina</taxon>
        <taxon>IRL clade</taxon>
        <taxon>Trifolieae</taxon>
        <taxon>Trifolium</taxon>
    </lineage>
</organism>